<reference evidence="4" key="1">
    <citation type="submission" date="2024-02" db="EMBL/GenBank/DDBJ databases">
        <authorList>
            <consortium name="ELIXIR-Norway"/>
            <consortium name="Elixir Norway"/>
        </authorList>
    </citation>
    <scope>NUCLEOTIDE SEQUENCE</scope>
</reference>
<evidence type="ECO:0000313" key="5">
    <source>
        <dbReference type="Proteomes" id="UP001497512"/>
    </source>
</evidence>
<dbReference type="CDD" id="cd05471">
    <property type="entry name" value="pepsin_like"/>
    <property type="match status" value="1"/>
</dbReference>
<keyword evidence="2" id="KW-0064">Aspartyl protease</keyword>
<dbReference type="PRINTS" id="PR00792">
    <property type="entry name" value="PEPSIN"/>
</dbReference>
<evidence type="ECO:0000256" key="1">
    <source>
        <dbReference type="ARBA" id="ARBA00007447"/>
    </source>
</evidence>
<dbReference type="Pfam" id="PF14541">
    <property type="entry name" value="TAXi_C"/>
    <property type="match status" value="1"/>
</dbReference>
<comment type="similarity">
    <text evidence="1 2">Belongs to the peptidase A1 family.</text>
</comment>
<keyword evidence="2" id="KW-0645">Protease</keyword>
<protein>
    <recommendedName>
        <fullName evidence="3">Peptidase A1 domain-containing protein</fullName>
    </recommendedName>
</protein>
<evidence type="ECO:0000313" key="4">
    <source>
        <dbReference type="EMBL" id="CAK9194711.1"/>
    </source>
</evidence>
<keyword evidence="2" id="KW-0378">Hydrolase</keyword>
<gene>
    <name evidence="4" type="ORF">CSSPTR1EN2_LOCUS2662</name>
</gene>
<organism evidence="4 5">
    <name type="scientific">Sphagnum troendelagicum</name>
    <dbReference type="NCBI Taxonomy" id="128251"/>
    <lineage>
        <taxon>Eukaryota</taxon>
        <taxon>Viridiplantae</taxon>
        <taxon>Streptophyta</taxon>
        <taxon>Embryophyta</taxon>
        <taxon>Bryophyta</taxon>
        <taxon>Sphagnophytina</taxon>
        <taxon>Sphagnopsida</taxon>
        <taxon>Sphagnales</taxon>
        <taxon>Sphagnaceae</taxon>
        <taxon>Sphagnum</taxon>
    </lineage>
</organism>
<proteinExistence type="inferred from homology"/>
<dbReference type="InterPro" id="IPR032799">
    <property type="entry name" value="TAXi_C"/>
</dbReference>
<dbReference type="Pfam" id="PF14543">
    <property type="entry name" value="TAXi_N"/>
    <property type="match status" value="1"/>
</dbReference>
<dbReference type="Gene3D" id="2.40.70.10">
    <property type="entry name" value="Acid Proteases"/>
    <property type="match status" value="2"/>
</dbReference>
<dbReference type="InterPro" id="IPR033121">
    <property type="entry name" value="PEPTIDASE_A1"/>
</dbReference>
<dbReference type="InterPro" id="IPR001969">
    <property type="entry name" value="Aspartic_peptidase_AS"/>
</dbReference>
<dbReference type="PANTHER" id="PTHR13683">
    <property type="entry name" value="ASPARTYL PROTEASES"/>
    <property type="match status" value="1"/>
</dbReference>
<dbReference type="EMBL" id="OZ019902">
    <property type="protein sequence ID" value="CAK9194711.1"/>
    <property type="molecule type" value="Genomic_DNA"/>
</dbReference>
<dbReference type="Proteomes" id="UP001497512">
    <property type="component" value="Chromosome 10"/>
</dbReference>
<dbReference type="InterPro" id="IPR001461">
    <property type="entry name" value="Aspartic_peptidase_A1"/>
</dbReference>
<accession>A0ABP0TES0</accession>
<dbReference type="InterPro" id="IPR034164">
    <property type="entry name" value="Pepsin-like_dom"/>
</dbReference>
<dbReference type="InterPro" id="IPR021109">
    <property type="entry name" value="Peptidase_aspartic_dom_sf"/>
</dbReference>
<dbReference type="PROSITE" id="PS51767">
    <property type="entry name" value="PEPTIDASE_A1"/>
    <property type="match status" value="1"/>
</dbReference>
<sequence>MNESSWSAISMRALIVYGSLIWCFCASSKSSCMHFFVHGSSLDSSSLVTGSRDSSSSSLFNLEITHRFSDKARRELQERHGDAFQPWPMVGSEDYHKMVWNRDLLRRRDRFLLSTNQALLTYSGGNLTEEWVDGLQYATVNIGTPSKAFFVILDTGSDLLWVPCADCISCSPTAAPAFEPIFSLGVYSPSLSSTYEQVTCKDPLCPSTARCSKSTDQCPYEVDYVTPNTSTSGILVQDVIQFIPDIGKGSGAPRTTASVTFGCGTNQTGSFLQGTGSDGLLGLGVSEISVPSTMARQGITQNSFSMCFDLDSSGRIIFGDRGPPEQPRTPLVNITNVPAYIVTIEQITVGNSTVPAKIDAIFDTGTSLTYLSTPVYTQFAKAYISQAHAQTFSFETFELCYKITDPSILPSIALQFSNNATLNVAPAFVGIISSSTNQVVGYCLGVLDSGSSTSLSSIIGHNLMANHSITFDRVSMTLGWQQTSCYSIEAYSGPAAAPAPAPTPKLNPPTLPPVTNPSSVITNPLSPSLPHKGGSVVTVFSSLTLTLCLAVLLSTNHIFALA</sequence>
<dbReference type="SUPFAM" id="SSF50630">
    <property type="entry name" value="Acid proteases"/>
    <property type="match status" value="1"/>
</dbReference>
<keyword evidence="5" id="KW-1185">Reference proteome</keyword>
<dbReference type="PROSITE" id="PS00141">
    <property type="entry name" value="ASP_PROTEASE"/>
    <property type="match status" value="2"/>
</dbReference>
<evidence type="ECO:0000259" key="3">
    <source>
        <dbReference type="PROSITE" id="PS51767"/>
    </source>
</evidence>
<evidence type="ECO:0000256" key="2">
    <source>
        <dbReference type="RuleBase" id="RU000454"/>
    </source>
</evidence>
<feature type="domain" description="Peptidase A1" evidence="3">
    <location>
        <begin position="136"/>
        <end position="481"/>
    </location>
</feature>
<name>A0ABP0TES0_9BRYO</name>
<dbReference type="PANTHER" id="PTHR13683:SF232">
    <property type="entry name" value="OS09G0542100 PROTEIN"/>
    <property type="match status" value="1"/>
</dbReference>
<dbReference type="InterPro" id="IPR032861">
    <property type="entry name" value="TAXi_N"/>
</dbReference>